<comment type="caution">
    <text evidence="2">The sequence shown here is derived from an EMBL/GenBank/DDBJ whole genome shotgun (WGS) entry which is preliminary data.</text>
</comment>
<evidence type="ECO:0000313" key="2">
    <source>
        <dbReference type="EMBL" id="MBB4983912.1"/>
    </source>
</evidence>
<dbReference type="InterPro" id="IPR039708">
    <property type="entry name" value="MT1774/Rv1733c-like"/>
</dbReference>
<dbReference type="EMBL" id="JACHJY010000007">
    <property type="protein sequence ID" value="MBB4983912.1"/>
    <property type="molecule type" value="Genomic_DNA"/>
</dbReference>
<keyword evidence="1" id="KW-0472">Membrane</keyword>
<sequence length="190" mass="20175">MTPSEPADRGRFGRVIVTVIVAVALCFGAVAAGTVWNAGVRADRERAAHRHQVQAVTTGRAEDPPVAVRQDAGPQSVAAAVWEYPDNVRRSGTVQVPPRTPKGQTVTVWVDDAGSPARPPGSTSERAMTSFAGGVSVASVVAALEAGAVVLVRRRIGPHRLAAWEREWEQVEPVWSGRLRRGSGPDDDDS</sequence>
<dbReference type="Proteomes" id="UP000582643">
    <property type="component" value="Unassembled WGS sequence"/>
</dbReference>
<keyword evidence="1" id="KW-1133">Transmembrane helix</keyword>
<gene>
    <name evidence="2" type="ORF">GGE06_004858</name>
</gene>
<feature type="transmembrane region" description="Helical" evidence="1">
    <location>
        <begin position="131"/>
        <end position="152"/>
    </location>
</feature>
<evidence type="ECO:0000256" key="1">
    <source>
        <dbReference type="SAM" id="Phobius"/>
    </source>
</evidence>
<organism evidence="2 3">
    <name type="scientific">Streptomyces nymphaeiformis</name>
    <dbReference type="NCBI Taxonomy" id="2663842"/>
    <lineage>
        <taxon>Bacteria</taxon>
        <taxon>Bacillati</taxon>
        <taxon>Actinomycetota</taxon>
        <taxon>Actinomycetes</taxon>
        <taxon>Kitasatosporales</taxon>
        <taxon>Streptomycetaceae</taxon>
        <taxon>Streptomyces</taxon>
    </lineage>
</organism>
<dbReference type="PANTHER" id="PTHR42305:SF1">
    <property type="entry name" value="MEMBRANE PROTEIN RV1733C-RELATED"/>
    <property type="match status" value="1"/>
</dbReference>
<dbReference type="AlphaFoldDB" id="A0A7W7XDB6"/>
<evidence type="ECO:0000313" key="3">
    <source>
        <dbReference type="Proteomes" id="UP000582643"/>
    </source>
</evidence>
<accession>A0A7W7XDB6</accession>
<keyword evidence="1" id="KW-0812">Transmembrane</keyword>
<proteinExistence type="predicted"/>
<keyword evidence="3" id="KW-1185">Reference proteome</keyword>
<reference evidence="2 3" key="1">
    <citation type="submission" date="2020-08" db="EMBL/GenBank/DDBJ databases">
        <title>Genomic Encyclopedia of Type Strains, Phase III (KMG-III): the genomes of soil and plant-associated and newly described type strains.</title>
        <authorList>
            <person name="Whitman W."/>
        </authorList>
    </citation>
    <scope>NUCLEOTIDE SEQUENCE [LARGE SCALE GENOMIC DNA]</scope>
    <source>
        <strain evidence="2 3">SFB5A</strain>
    </source>
</reference>
<dbReference type="PANTHER" id="PTHR42305">
    <property type="entry name" value="MEMBRANE PROTEIN RV1733C-RELATED"/>
    <property type="match status" value="1"/>
</dbReference>
<name>A0A7W7XDB6_9ACTN</name>
<protein>
    <submittedName>
        <fullName evidence="2">Uncharacterized protein</fullName>
    </submittedName>
</protein>
<dbReference type="RefSeq" id="WP_116164584.1">
    <property type="nucleotide sequence ID" value="NZ_JACHJY010000007.1"/>
</dbReference>
<feature type="transmembrane region" description="Helical" evidence="1">
    <location>
        <begin position="12"/>
        <end position="36"/>
    </location>
</feature>